<dbReference type="NCBIfam" id="NF005601">
    <property type="entry name" value="PRK07337.1"/>
    <property type="match status" value="1"/>
</dbReference>
<dbReference type="Gene3D" id="3.40.640.10">
    <property type="entry name" value="Type I PLP-dependent aspartate aminotransferase-like (Major domain)"/>
    <property type="match status" value="1"/>
</dbReference>
<dbReference type="NCBIfam" id="NF006514">
    <property type="entry name" value="PRK08960.1"/>
    <property type="match status" value="1"/>
</dbReference>
<dbReference type="PANTHER" id="PTHR46383">
    <property type="entry name" value="ASPARTATE AMINOTRANSFERASE"/>
    <property type="match status" value="1"/>
</dbReference>
<dbReference type="Pfam" id="PF00155">
    <property type="entry name" value="Aminotran_1_2"/>
    <property type="match status" value="1"/>
</dbReference>
<keyword evidence="9" id="KW-1185">Reference proteome</keyword>
<proteinExistence type="inferred from homology"/>
<dbReference type="InterPro" id="IPR050596">
    <property type="entry name" value="AspAT/PAT-like"/>
</dbReference>
<organism evidence="8 9">
    <name type="scientific">Leeia speluncae</name>
    <dbReference type="NCBI Taxonomy" id="2884804"/>
    <lineage>
        <taxon>Bacteria</taxon>
        <taxon>Pseudomonadati</taxon>
        <taxon>Pseudomonadota</taxon>
        <taxon>Betaproteobacteria</taxon>
        <taxon>Neisseriales</taxon>
        <taxon>Leeiaceae</taxon>
        <taxon>Leeia</taxon>
    </lineage>
</organism>
<accession>A0ABS8D6H2</accession>
<evidence type="ECO:0000256" key="4">
    <source>
        <dbReference type="ARBA" id="ARBA00022576"/>
    </source>
</evidence>
<comment type="caution">
    <text evidence="8">The sequence shown here is derived from an EMBL/GenBank/DDBJ whole genome shotgun (WGS) entry which is preliminary data.</text>
</comment>
<dbReference type="PANTHER" id="PTHR46383:SF2">
    <property type="entry name" value="AMINOTRANSFERASE"/>
    <property type="match status" value="1"/>
</dbReference>
<dbReference type="GO" id="GO:0008483">
    <property type="term" value="F:transaminase activity"/>
    <property type="evidence" value="ECO:0007669"/>
    <property type="project" value="UniProtKB-KW"/>
</dbReference>
<keyword evidence="6" id="KW-0663">Pyridoxal phosphate</keyword>
<dbReference type="InterPro" id="IPR015421">
    <property type="entry name" value="PyrdxlP-dep_Trfase_major"/>
</dbReference>
<keyword evidence="4 8" id="KW-0032">Aminotransferase</keyword>
<evidence type="ECO:0000256" key="3">
    <source>
        <dbReference type="ARBA" id="ARBA00021531"/>
    </source>
</evidence>
<dbReference type="SUPFAM" id="SSF53383">
    <property type="entry name" value="PLP-dependent transferases"/>
    <property type="match status" value="1"/>
</dbReference>
<feature type="domain" description="Aminotransferase class I/classII large" evidence="7">
    <location>
        <begin position="32"/>
        <end position="370"/>
    </location>
</feature>
<comment type="similarity">
    <text evidence="2">Belongs to the class-I pyridoxal-phosphate-dependent aminotransferase family.</text>
</comment>
<evidence type="ECO:0000256" key="6">
    <source>
        <dbReference type="ARBA" id="ARBA00022898"/>
    </source>
</evidence>
<dbReference type="Proteomes" id="UP001165395">
    <property type="component" value="Unassembled WGS sequence"/>
</dbReference>
<evidence type="ECO:0000313" key="8">
    <source>
        <dbReference type="EMBL" id="MCB6183796.1"/>
    </source>
</evidence>
<name>A0ABS8D6H2_9NEIS</name>
<dbReference type="InterPro" id="IPR004839">
    <property type="entry name" value="Aminotransferase_I/II_large"/>
</dbReference>
<keyword evidence="5" id="KW-0808">Transferase</keyword>
<dbReference type="RefSeq" id="WP_227180566.1">
    <property type="nucleotide sequence ID" value="NZ_JAJBZT010000004.1"/>
</dbReference>
<dbReference type="EMBL" id="JAJBZT010000004">
    <property type="protein sequence ID" value="MCB6183796.1"/>
    <property type="molecule type" value="Genomic_DNA"/>
</dbReference>
<evidence type="ECO:0000259" key="7">
    <source>
        <dbReference type="Pfam" id="PF00155"/>
    </source>
</evidence>
<comment type="cofactor">
    <cofactor evidence="1">
        <name>pyridoxal 5'-phosphate</name>
        <dbReference type="ChEBI" id="CHEBI:597326"/>
    </cofactor>
</comment>
<evidence type="ECO:0000313" key="9">
    <source>
        <dbReference type="Proteomes" id="UP001165395"/>
    </source>
</evidence>
<gene>
    <name evidence="8" type="ORF">LIN78_09585</name>
</gene>
<evidence type="ECO:0000256" key="2">
    <source>
        <dbReference type="ARBA" id="ARBA00007441"/>
    </source>
</evidence>
<dbReference type="InterPro" id="IPR015424">
    <property type="entry name" value="PyrdxlP-dep_Trfase"/>
</dbReference>
<dbReference type="CDD" id="cd00609">
    <property type="entry name" value="AAT_like"/>
    <property type="match status" value="1"/>
</dbReference>
<evidence type="ECO:0000256" key="5">
    <source>
        <dbReference type="ARBA" id="ARBA00022679"/>
    </source>
</evidence>
<protein>
    <recommendedName>
        <fullName evidence="3">Putative 8-amino-7-oxononanoate synthase</fullName>
    </recommendedName>
</protein>
<evidence type="ECO:0000256" key="1">
    <source>
        <dbReference type="ARBA" id="ARBA00001933"/>
    </source>
</evidence>
<reference evidence="8" key="1">
    <citation type="submission" date="2021-10" db="EMBL/GenBank/DDBJ databases">
        <title>The complete genome sequence of Leeia sp. TBRC 13508.</title>
        <authorList>
            <person name="Charoenyingcharoen P."/>
            <person name="Yukphan P."/>
        </authorList>
    </citation>
    <scope>NUCLEOTIDE SEQUENCE</scope>
    <source>
        <strain evidence="8">TBRC 13508</strain>
    </source>
</reference>
<sequence length="387" mass="41948">MSHFAERLNHIAPFHVMELLARAKALQADGHDVIHMEIGEPDFTTPATIVEAGIAALQSGKTGYSPALGIPELREAISQFYKDKFGVNVPARRIVVTAGASGALMLALGALVSSGSEVLLTDPGYPCNRHFVRTLEGTPINIPVGPDSKYQLTVEDIAQYWTDKTVAALVASPANPTGTVLSQAEIQSLHQACAHKGGTLIVDEIYQGLTYGFEPQTALAISDDLFVINSFSKYFQMTGWRLGWMVVPDAYLDAVTRLAQNLFIAPPTPAQYAALAAFTPTTIEILESRRHIFAERKAALKPALLDIGFQIHADPQGAFYFYADCQHIAEDSYALAKNALEKAYVAITPGIDFGSHLASQHIRIAYTAETNILLAAAERLQKLIKQG</sequence>